<comment type="function">
    <text evidence="4 5">This protein binds to 23S rRNA in the presence of protein L20.</text>
</comment>
<gene>
    <name evidence="4 6" type="primary">rplU</name>
    <name evidence="6" type="ORF">DCG82_01405</name>
</gene>
<organism evidence="6 7">
    <name type="scientific">candidate division WOR-3 bacterium</name>
    <dbReference type="NCBI Taxonomy" id="2052148"/>
    <lineage>
        <taxon>Bacteria</taxon>
        <taxon>Bacteria division WOR-3</taxon>
    </lineage>
</organism>
<evidence type="ECO:0000256" key="5">
    <source>
        <dbReference type="RuleBase" id="RU000562"/>
    </source>
</evidence>
<evidence type="ECO:0000256" key="2">
    <source>
        <dbReference type="ARBA" id="ARBA00022980"/>
    </source>
</evidence>
<evidence type="ECO:0000313" key="7">
    <source>
        <dbReference type="Proteomes" id="UP000262454"/>
    </source>
</evidence>
<evidence type="ECO:0000256" key="3">
    <source>
        <dbReference type="ARBA" id="ARBA00023274"/>
    </source>
</evidence>
<dbReference type="PANTHER" id="PTHR21349:SF0">
    <property type="entry name" value="LARGE RIBOSOMAL SUBUNIT PROTEIN BL21M"/>
    <property type="match status" value="1"/>
</dbReference>
<dbReference type="HAMAP" id="MF_01363">
    <property type="entry name" value="Ribosomal_bL21"/>
    <property type="match status" value="1"/>
</dbReference>
<dbReference type="Pfam" id="PF00829">
    <property type="entry name" value="Ribosomal_L21p"/>
    <property type="match status" value="1"/>
</dbReference>
<comment type="caution">
    <text evidence="6">The sequence shown here is derived from an EMBL/GenBank/DDBJ whole genome shotgun (WGS) entry which is preliminary data.</text>
</comment>
<dbReference type="InterPro" id="IPR036164">
    <property type="entry name" value="bL21-like_sf"/>
</dbReference>
<sequence>MMFAIVEINGFQYKVEENQTIKLTKVDNFEKGKKIETDKVLLLSNDKSLNVGKPYVKGAKVIFELIGEKKGRKIEVMKFRRRSNYKRIKGYRDNYTLAKIEKIVTP</sequence>
<dbReference type="InterPro" id="IPR028909">
    <property type="entry name" value="bL21-like"/>
</dbReference>
<evidence type="ECO:0000313" key="6">
    <source>
        <dbReference type="EMBL" id="HAF07044.1"/>
    </source>
</evidence>
<comment type="similarity">
    <text evidence="1 4 5">Belongs to the bacterial ribosomal protein bL21 family.</text>
</comment>
<keyword evidence="4 5" id="KW-0699">rRNA-binding</keyword>
<keyword evidence="4 5" id="KW-0694">RNA-binding</keyword>
<comment type="subunit">
    <text evidence="4">Part of the 50S ribosomal subunit. Contacts protein L20.</text>
</comment>
<dbReference type="AlphaFoldDB" id="A0A348MJ18"/>
<evidence type="ECO:0000256" key="1">
    <source>
        <dbReference type="ARBA" id="ARBA00008563"/>
    </source>
</evidence>
<dbReference type="EMBL" id="DMCX01000013">
    <property type="protein sequence ID" value="HAF07044.1"/>
    <property type="molecule type" value="Genomic_DNA"/>
</dbReference>
<protein>
    <recommendedName>
        <fullName evidence="4">Large ribosomal subunit protein bL21</fullName>
    </recommendedName>
</protein>
<accession>A0A348MJ18</accession>
<keyword evidence="2 4" id="KW-0689">Ribosomal protein</keyword>
<reference evidence="6 7" key="1">
    <citation type="journal article" date="2018" name="Nat. Biotechnol.">
        <title>A standardized bacterial taxonomy based on genome phylogeny substantially revises the tree of life.</title>
        <authorList>
            <person name="Parks D.H."/>
            <person name="Chuvochina M."/>
            <person name="Waite D.W."/>
            <person name="Rinke C."/>
            <person name="Skarshewski A."/>
            <person name="Chaumeil P.A."/>
            <person name="Hugenholtz P."/>
        </authorList>
    </citation>
    <scope>NUCLEOTIDE SEQUENCE [LARGE SCALE GENOMIC DNA]</scope>
    <source>
        <strain evidence="6">UBA7921</strain>
    </source>
</reference>
<dbReference type="GO" id="GO:0005840">
    <property type="term" value="C:ribosome"/>
    <property type="evidence" value="ECO:0007669"/>
    <property type="project" value="UniProtKB-KW"/>
</dbReference>
<evidence type="ECO:0000256" key="4">
    <source>
        <dbReference type="HAMAP-Rule" id="MF_01363"/>
    </source>
</evidence>
<dbReference type="GO" id="GO:0003735">
    <property type="term" value="F:structural constituent of ribosome"/>
    <property type="evidence" value="ECO:0007669"/>
    <property type="project" value="InterPro"/>
</dbReference>
<dbReference type="InterPro" id="IPR001787">
    <property type="entry name" value="Ribosomal_bL21"/>
</dbReference>
<dbReference type="GO" id="GO:0005737">
    <property type="term" value="C:cytoplasm"/>
    <property type="evidence" value="ECO:0007669"/>
    <property type="project" value="UniProtKB-ARBA"/>
</dbReference>
<dbReference type="Proteomes" id="UP000262454">
    <property type="component" value="Unassembled WGS sequence"/>
</dbReference>
<dbReference type="GO" id="GO:0019843">
    <property type="term" value="F:rRNA binding"/>
    <property type="evidence" value="ECO:0007669"/>
    <property type="project" value="UniProtKB-UniRule"/>
</dbReference>
<dbReference type="NCBIfam" id="TIGR00061">
    <property type="entry name" value="L21"/>
    <property type="match status" value="1"/>
</dbReference>
<dbReference type="SUPFAM" id="SSF141091">
    <property type="entry name" value="L21p-like"/>
    <property type="match status" value="1"/>
</dbReference>
<dbReference type="GO" id="GO:1990904">
    <property type="term" value="C:ribonucleoprotein complex"/>
    <property type="evidence" value="ECO:0007669"/>
    <property type="project" value="UniProtKB-KW"/>
</dbReference>
<proteinExistence type="inferred from homology"/>
<dbReference type="PANTHER" id="PTHR21349">
    <property type="entry name" value="50S RIBOSOMAL PROTEIN L21"/>
    <property type="match status" value="1"/>
</dbReference>
<dbReference type="GO" id="GO:0006412">
    <property type="term" value="P:translation"/>
    <property type="evidence" value="ECO:0007669"/>
    <property type="project" value="UniProtKB-UniRule"/>
</dbReference>
<name>A0A348MJ18_UNCW3</name>
<keyword evidence="3 4" id="KW-0687">Ribonucleoprotein</keyword>